<reference evidence="6 7" key="1">
    <citation type="submission" date="2019-12" db="EMBL/GenBank/DDBJ databases">
        <authorList>
            <person name="Li M."/>
        </authorList>
    </citation>
    <scope>NUCLEOTIDE SEQUENCE [LARGE SCALE GENOMIC DNA]</scope>
    <source>
        <strain evidence="6 7">GBMRC 2046</strain>
    </source>
</reference>
<comment type="caution">
    <text evidence="6">The sequence shown here is derived from an EMBL/GenBank/DDBJ whole genome shotgun (WGS) entry which is preliminary data.</text>
</comment>
<dbReference type="PROSITE" id="PS50931">
    <property type="entry name" value="HTH_LYSR"/>
    <property type="match status" value="1"/>
</dbReference>
<evidence type="ECO:0000313" key="7">
    <source>
        <dbReference type="Proteomes" id="UP000433101"/>
    </source>
</evidence>
<dbReference type="RefSeq" id="WP_160776102.1">
    <property type="nucleotide sequence ID" value="NZ_WUMV01000006.1"/>
</dbReference>
<name>A0A7X3LVK6_9HYPH</name>
<accession>A0A7X3LVK6</accession>
<evidence type="ECO:0000256" key="3">
    <source>
        <dbReference type="ARBA" id="ARBA00023125"/>
    </source>
</evidence>
<feature type="domain" description="HTH lysR-type" evidence="5">
    <location>
        <begin position="7"/>
        <end position="63"/>
    </location>
</feature>
<proteinExistence type="inferred from homology"/>
<keyword evidence="2" id="KW-0805">Transcription regulation</keyword>
<keyword evidence="4" id="KW-0804">Transcription</keyword>
<gene>
    <name evidence="6" type="ORF">GR183_13140</name>
</gene>
<dbReference type="InterPro" id="IPR036390">
    <property type="entry name" value="WH_DNA-bd_sf"/>
</dbReference>
<evidence type="ECO:0000313" key="6">
    <source>
        <dbReference type="EMBL" id="MXN65853.1"/>
    </source>
</evidence>
<protein>
    <submittedName>
        <fullName evidence="6">LysR family transcriptional regulator</fullName>
    </submittedName>
</protein>
<evidence type="ECO:0000259" key="5">
    <source>
        <dbReference type="PROSITE" id="PS50931"/>
    </source>
</evidence>
<evidence type="ECO:0000256" key="1">
    <source>
        <dbReference type="ARBA" id="ARBA00009437"/>
    </source>
</evidence>
<sequence length="300" mass="33423">MRLSGSDLHLLRVFDAVVRNGGFAAAEVELNLSQSTISNHMSALEQRLGVTLCQRGRRGFRLTDHGRAVHEAARRLDKALYDFSAEVGAVRGELSGELRIAILDAVADDQENRFPQAIAGFRKTAAKVKLFVAQERAQDLQQKVRDGVYHCGIGVKLNRVDGLDERVLYRESHGLYCGRTHPLFDADDATLSRDALNAYPFVQRGYWRDREARHTALGPIEATVHQIEPQLLLILSGKFIGFLPTHFAEARVRSGALRRLAPDTFGYTSDFCLFTAKSERATDVVTAFIEASLDAWRNAI</sequence>
<dbReference type="InterPro" id="IPR036388">
    <property type="entry name" value="WH-like_DNA-bd_sf"/>
</dbReference>
<evidence type="ECO:0000256" key="4">
    <source>
        <dbReference type="ARBA" id="ARBA00023163"/>
    </source>
</evidence>
<keyword evidence="3" id="KW-0238">DNA-binding</keyword>
<dbReference type="GO" id="GO:0003700">
    <property type="term" value="F:DNA-binding transcription factor activity"/>
    <property type="evidence" value="ECO:0007669"/>
    <property type="project" value="InterPro"/>
</dbReference>
<dbReference type="PRINTS" id="PR00039">
    <property type="entry name" value="HTHLYSR"/>
</dbReference>
<dbReference type="PANTHER" id="PTHR30126:SF98">
    <property type="entry name" value="HTH-TYPE TRANSCRIPTIONAL ACTIVATOR BAUR"/>
    <property type="match status" value="1"/>
</dbReference>
<keyword evidence="7" id="KW-1185">Reference proteome</keyword>
<evidence type="ECO:0000256" key="2">
    <source>
        <dbReference type="ARBA" id="ARBA00023015"/>
    </source>
</evidence>
<dbReference type="PANTHER" id="PTHR30126">
    <property type="entry name" value="HTH-TYPE TRANSCRIPTIONAL REGULATOR"/>
    <property type="match status" value="1"/>
</dbReference>
<dbReference type="CDD" id="cd05466">
    <property type="entry name" value="PBP2_LTTR_substrate"/>
    <property type="match status" value="1"/>
</dbReference>
<comment type="similarity">
    <text evidence="1">Belongs to the LysR transcriptional regulatory family.</text>
</comment>
<dbReference type="SUPFAM" id="SSF53850">
    <property type="entry name" value="Periplasmic binding protein-like II"/>
    <property type="match status" value="1"/>
</dbReference>
<dbReference type="GO" id="GO:0000976">
    <property type="term" value="F:transcription cis-regulatory region binding"/>
    <property type="evidence" value="ECO:0007669"/>
    <property type="project" value="TreeGrafter"/>
</dbReference>
<organism evidence="6 7">
    <name type="scientific">Stappia sediminis</name>
    <dbReference type="NCBI Taxonomy" id="2692190"/>
    <lineage>
        <taxon>Bacteria</taxon>
        <taxon>Pseudomonadati</taxon>
        <taxon>Pseudomonadota</taxon>
        <taxon>Alphaproteobacteria</taxon>
        <taxon>Hyphomicrobiales</taxon>
        <taxon>Stappiaceae</taxon>
        <taxon>Stappia</taxon>
    </lineage>
</organism>
<dbReference type="Proteomes" id="UP000433101">
    <property type="component" value="Unassembled WGS sequence"/>
</dbReference>
<dbReference type="InterPro" id="IPR000847">
    <property type="entry name" value="LysR_HTH_N"/>
</dbReference>
<dbReference type="AlphaFoldDB" id="A0A7X3LVK6"/>
<dbReference type="SUPFAM" id="SSF46785">
    <property type="entry name" value="Winged helix' DNA-binding domain"/>
    <property type="match status" value="1"/>
</dbReference>
<dbReference type="Pfam" id="PF00126">
    <property type="entry name" value="HTH_1"/>
    <property type="match status" value="1"/>
</dbReference>
<dbReference type="Pfam" id="PF03466">
    <property type="entry name" value="LysR_substrate"/>
    <property type="match status" value="1"/>
</dbReference>
<dbReference type="Gene3D" id="3.40.190.290">
    <property type="match status" value="1"/>
</dbReference>
<dbReference type="EMBL" id="WUMV01000006">
    <property type="protein sequence ID" value="MXN65853.1"/>
    <property type="molecule type" value="Genomic_DNA"/>
</dbReference>
<dbReference type="InterPro" id="IPR005119">
    <property type="entry name" value="LysR_subst-bd"/>
</dbReference>
<dbReference type="Gene3D" id="1.10.10.10">
    <property type="entry name" value="Winged helix-like DNA-binding domain superfamily/Winged helix DNA-binding domain"/>
    <property type="match status" value="1"/>
</dbReference>